<protein>
    <recommendedName>
        <fullName evidence="3">Lipocalin-like domain-containing protein</fullName>
    </recommendedName>
</protein>
<reference evidence="2" key="1">
    <citation type="journal article" date="2019" name="Int. J. Syst. Evol. Microbiol.">
        <title>The Global Catalogue of Microorganisms (GCM) 10K type strain sequencing project: providing services to taxonomists for standard genome sequencing and annotation.</title>
        <authorList>
            <consortium name="The Broad Institute Genomics Platform"/>
            <consortium name="The Broad Institute Genome Sequencing Center for Infectious Disease"/>
            <person name="Wu L."/>
            <person name="Ma J."/>
        </authorList>
    </citation>
    <scope>NUCLEOTIDE SEQUENCE [LARGE SCALE GENOMIC DNA]</scope>
    <source>
        <strain evidence="2">CGMCC 1.12606</strain>
    </source>
</reference>
<comment type="caution">
    <text evidence="1">The sequence shown here is derived from an EMBL/GenBank/DDBJ whole genome shotgun (WGS) entry which is preliminary data.</text>
</comment>
<dbReference type="EMBL" id="BMFH01000001">
    <property type="protein sequence ID" value="GGD53518.1"/>
    <property type="molecule type" value="Genomic_DNA"/>
</dbReference>
<evidence type="ECO:0008006" key="3">
    <source>
        <dbReference type="Google" id="ProtNLM"/>
    </source>
</evidence>
<dbReference type="Proteomes" id="UP000625780">
    <property type="component" value="Unassembled WGS sequence"/>
</dbReference>
<sequence>MNAKMWTWSRQSIKLNLLRSFFFIIVQLYAFSSFSQTDAVPGDYFLKVGNEQEHLIEYTLTLNPDGTFFFHSFRDHKKGIPEKTHTYGKGIWRMDGIVVSFSTDQKEDIDEKHTLDFTNSKARFITKSPRDKTDRTVKTRLQFFKSDIFWVEKLEILKSE</sequence>
<organism evidence="1 2">
    <name type="scientific">Muriicola marianensis</name>
    <dbReference type="NCBI Taxonomy" id="1324801"/>
    <lineage>
        <taxon>Bacteria</taxon>
        <taxon>Pseudomonadati</taxon>
        <taxon>Bacteroidota</taxon>
        <taxon>Flavobacteriia</taxon>
        <taxon>Flavobacteriales</taxon>
        <taxon>Flavobacteriaceae</taxon>
        <taxon>Muriicola</taxon>
    </lineage>
</organism>
<evidence type="ECO:0000313" key="1">
    <source>
        <dbReference type="EMBL" id="GGD53518.1"/>
    </source>
</evidence>
<name>A0ABQ1R2A6_9FLAO</name>
<evidence type="ECO:0000313" key="2">
    <source>
        <dbReference type="Proteomes" id="UP000625780"/>
    </source>
</evidence>
<gene>
    <name evidence="1" type="ORF">GCM10011361_20270</name>
</gene>
<proteinExistence type="predicted"/>
<keyword evidence="2" id="KW-1185">Reference proteome</keyword>
<accession>A0ABQ1R2A6</accession>